<sequence>MTGFFVVEPVAVDEQGRRVPDDLPVETPARDKLENALRASGYAIISVDADAAAPASRTGTTQLRAAVKALVNEADDSELDRLEAAATAESPDDLDERFWGPGPDSVTAAKAVFADLSDQFAQRQQLAANGISRDDAAKLLGITAQSVTAKLASRKLVGIKSGREWRLPTWQFDPDVPTCVLPDLDALQAVFPGGPVSLSSWMLRSQPEFEGRTAREEMILHGSAPVIELARVLTATGW</sequence>
<gene>
    <name evidence="1" type="ORF">M5I08_02910</name>
</gene>
<dbReference type="Proteomes" id="UP001056610">
    <property type="component" value="Chromosome"/>
</dbReference>
<evidence type="ECO:0000313" key="2">
    <source>
        <dbReference type="Proteomes" id="UP001056610"/>
    </source>
</evidence>
<proteinExistence type="predicted"/>
<protein>
    <submittedName>
        <fullName evidence="1">Helix-turn-helix domain-containing protein</fullName>
    </submittedName>
</protein>
<dbReference type="EMBL" id="CP097320">
    <property type="protein sequence ID" value="UQX11480.1"/>
    <property type="molecule type" value="Genomic_DNA"/>
</dbReference>
<organism evidence="1 2">
    <name type="scientific">Candidatus Mycobacterium methanotrophicum</name>
    <dbReference type="NCBI Taxonomy" id="2943498"/>
    <lineage>
        <taxon>Bacteria</taxon>
        <taxon>Bacillati</taxon>
        <taxon>Actinomycetota</taxon>
        <taxon>Actinomycetes</taxon>
        <taxon>Mycobacteriales</taxon>
        <taxon>Mycobacteriaceae</taxon>
        <taxon>Mycobacterium</taxon>
    </lineage>
</organism>
<evidence type="ECO:0000313" key="1">
    <source>
        <dbReference type="EMBL" id="UQX11480.1"/>
    </source>
</evidence>
<reference evidence="1" key="1">
    <citation type="submission" date="2022-05" db="EMBL/GenBank/DDBJ databases">
        <title>A methanotrophic Mycobacterium dominates a cave microbial ecosystem.</title>
        <authorList>
            <person name="Van Spanning R.J.M."/>
            <person name="Guan Q."/>
            <person name="Melkonian C."/>
            <person name="Gallant J."/>
            <person name="Polerecky L."/>
            <person name="Flot J.-F."/>
            <person name="Brandt B.W."/>
            <person name="Braster M."/>
            <person name="Iturbe Espinoza P."/>
            <person name="Aerts J."/>
            <person name="Meima-Franke M."/>
            <person name="Piersma S.R."/>
            <person name="Bunduc C."/>
            <person name="Ummels R."/>
            <person name="Pain A."/>
            <person name="Fleming E.J."/>
            <person name="van der Wel N."/>
            <person name="Gherman V.D."/>
            <person name="Sarbu S.M."/>
            <person name="Bodelier P.L.E."/>
            <person name="Bitter W."/>
        </authorList>
    </citation>
    <scope>NUCLEOTIDE SEQUENCE</scope>
    <source>
        <strain evidence="1">Sulfur Cave</strain>
    </source>
</reference>
<keyword evidence="2" id="KW-1185">Reference proteome</keyword>
<name>A0ABY4QKC1_9MYCO</name>
<dbReference type="RefSeq" id="WP_219068342.1">
    <property type="nucleotide sequence ID" value="NZ_CAJUXY010000035.1"/>
</dbReference>
<accession>A0ABY4QKC1</accession>